<dbReference type="PROSITE" id="PS00018">
    <property type="entry name" value="EF_HAND_1"/>
    <property type="match status" value="1"/>
</dbReference>
<evidence type="ECO:0000259" key="3">
    <source>
        <dbReference type="PROSITE" id="PS50222"/>
    </source>
</evidence>
<comment type="caution">
    <text evidence="4">The sequence shown here is derived from an EMBL/GenBank/DDBJ whole genome shotgun (WGS) entry which is preliminary data.</text>
</comment>
<dbReference type="SMART" id="SM00054">
    <property type="entry name" value="EFh"/>
    <property type="match status" value="2"/>
</dbReference>
<dbReference type="Gene3D" id="1.10.238.10">
    <property type="entry name" value="EF-hand"/>
    <property type="match status" value="1"/>
</dbReference>
<dbReference type="SUPFAM" id="SSF47473">
    <property type="entry name" value="EF-hand"/>
    <property type="match status" value="1"/>
</dbReference>
<sequence>MERNMSEKTKAALALIFALGGANFVYADENHHENAIPEHHTTEEQSAGNTSKQMMMPGSSEMGGKHHEMMQNMMLQMHAGMAMKGSVGGMGIMDREMLGFMHTPMGKNIKPDANGDGEISSEESQNHMQSMRTIADKDGNGTVSLEEFETLHNMVMRNQMVDRFQHLDADGDGEITESEMTTQANRMKTHSSTKMKPSDAPISES</sequence>
<dbReference type="EMBL" id="WQLV01000012">
    <property type="protein sequence ID" value="MVO17622.1"/>
    <property type="molecule type" value="Genomic_DNA"/>
</dbReference>
<evidence type="ECO:0000256" key="1">
    <source>
        <dbReference type="SAM" id="MobiDB-lite"/>
    </source>
</evidence>
<dbReference type="InterPro" id="IPR011992">
    <property type="entry name" value="EF-hand-dom_pair"/>
</dbReference>
<dbReference type="PROSITE" id="PS50222">
    <property type="entry name" value="EF_HAND_2"/>
    <property type="match status" value="1"/>
</dbReference>
<dbReference type="InterPro" id="IPR002048">
    <property type="entry name" value="EF_hand_dom"/>
</dbReference>
<protein>
    <recommendedName>
        <fullName evidence="3">EF-hand domain-containing protein</fullName>
    </recommendedName>
</protein>
<keyword evidence="5" id="KW-1185">Reference proteome</keyword>
<feature type="signal peptide" evidence="2">
    <location>
        <begin position="1"/>
        <end position="27"/>
    </location>
</feature>
<proteinExistence type="predicted"/>
<dbReference type="InterPro" id="IPR018247">
    <property type="entry name" value="EF_Hand_1_Ca_BS"/>
</dbReference>
<evidence type="ECO:0000256" key="2">
    <source>
        <dbReference type="SAM" id="SignalP"/>
    </source>
</evidence>
<feature type="region of interest" description="Disordered" evidence="1">
    <location>
        <begin position="170"/>
        <end position="205"/>
    </location>
</feature>
<dbReference type="Proteomes" id="UP000478892">
    <property type="component" value="Unassembled WGS sequence"/>
</dbReference>
<gene>
    <name evidence="4" type="ORF">GO984_17545</name>
</gene>
<reference evidence="4 5" key="1">
    <citation type="submission" date="2019-12" db="EMBL/GenBank/DDBJ databases">
        <authorList>
            <person name="Zhang Y.-J."/>
        </authorList>
    </citation>
    <scope>NUCLEOTIDE SEQUENCE [LARGE SCALE GENOMIC DNA]</scope>
    <source>
        <strain evidence="4 5">CY05</strain>
    </source>
</reference>
<dbReference type="AlphaFoldDB" id="A0A6L6WPW7"/>
<feature type="region of interest" description="Disordered" evidence="1">
    <location>
        <begin position="36"/>
        <end position="57"/>
    </location>
</feature>
<name>A0A6L6WPW7_9RHOB</name>
<evidence type="ECO:0000313" key="5">
    <source>
        <dbReference type="Proteomes" id="UP000478892"/>
    </source>
</evidence>
<feature type="chain" id="PRO_5027070851" description="EF-hand domain-containing protein" evidence="2">
    <location>
        <begin position="28"/>
        <end position="205"/>
    </location>
</feature>
<evidence type="ECO:0000313" key="4">
    <source>
        <dbReference type="EMBL" id="MVO17622.1"/>
    </source>
</evidence>
<accession>A0A6L6WPW7</accession>
<dbReference type="Pfam" id="PF13202">
    <property type="entry name" value="EF-hand_5"/>
    <property type="match status" value="3"/>
</dbReference>
<feature type="domain" description="EF-hand" evidence="3">
    <location>
        <begin position="155"/>
        <end position="190"/>
    </location>
</feature>
<dbReference type="GO" id="GO:0005509">
    <property type="term" value="F:calcium ion binding"/>
    <property type="evidence" value="ECO:0007669"/>
    <property type="project" value="InterPro"/>
</dbReference>
<feature type="compositionally biased region" description="Polar residues" evidence="1">
    <location>
        <begin position="44"/>
        <end position="53"/>
    </location>
</feature>
<organism evidence="4 5">
    <name type="scientific">Parasedimentitalea huanghaiensis</name>
    <dbReference type="NCBI Taxonomy" id="2682100"/>
    <lineage>
        <taxon>Bacteria</taxon>
        <taxon>Pseudomonadati</taxon>
        <taxon>Pseudomonadota</taxon>
        <taxon>Alphaproteobacteria</taxon>
        <taxon>Rhodobacterales</taxon>
        <taxon>Paracoccaceae</taxon>
        <taxon>Parasedimentitalea</taxon>
    </lineage>
</organism>
<keyword evidence="2" id="KW-0732">Signal</keyword>